<dbReference type="GO" id="GO:0051015">
    <property type="term" value="F:actin filament binding"/>
    <property type="evidence" value="ECO:0007669"/>
    <property type="project" value="TreeGrafter"/>
</dbReference>
<protein>
    <submittedName>
        <fullName evidence="4">Calponin family repeat-containing domain protein</fullName>
    </submittedName>
</protein>
<feature type="region of interest" description="Disordered" evidence="2">
    <location>
        <begin position="21"/>
        <end position="41"/>
    </location>
</feature>
<accession>A0A915JXZ4</accession>
<dbReference type="AlphaFoldDB" id="A0A915JXZ4"/>
<name>A0A915JXZ4_ROMCU</name>
<dbReference type="GO" id="GO:0015629">
    <property type="term" value="C:actin cytoskeleton"/>
    <property type="evidence" value="ECO:0007669"/>
    <property type="project" value="TreeGrafter"/>
</dbReference>
<proteinExistence type="inferred from homology"/>
<evidence type="ECO:0000313" key="4">
    <source>
        <dbReference type="WBParaSite" id="nRc.2.0.1.t30953-RA"/>
    </source>
</evidence>
<dbReference type="InterPro" id="IPR050606">
    <property type="entry name" value="Calponin-like"/>
</dbReference>
<dbReference type="OMA" id="GWKKEWI"/>
<dbReference type="InterPro" id="IPR000557">
    <property type="entry name" value="Calponin_repeat"/>
</dbReference>
<evidence type="ECO:0000256" key="2">
    <source>
        <dbReference type="SAM" id="MobiDB-lite"/>
    </source>
</evidence>
<keyword evidence="3" id="KW-1185">Reference proteome</keyword>
<evidence type="ECO:0000256" key="1">
    <source>
        <dbReference type="ARBA" id="ARBA00009631"/>
    </source>
</evidence>
<sequence length="286" mass="31327">MTKKLKWTYEQLRGGETVLPLQTGTNKHESQKGMTGFGTPRQNITLCKDKRYLNIDPKGNGTVRLQAGANNLASQKGQTPMSAFRNNVPKVSYKEQWTETSARASEGIVPHQAGSNRFASQSGAEVVIGGRRNEVAKVRGRMPKDRRSEMHIPFQSGTNVFANQTGMLDPPGVGAFRTTMVQCEGLNFTEEMTRKSGASTPWVAGSNQFASQKGSGGFNKYRDVVAKTSGGQDIPEEQALKSEGLVRLQSGTNKLASQKGMTGFGTPRDTLCRSKWKEDWWAAISF</sequence>
<dbReference type="Pfam" id="PF00402">
    <property type="entry name" value="Calponin"/>
    <property type="match status" value="2"/>
</dbReference>
<dbReference type="PANTHER" id="PTHR47385:SF8">
    <property type="entry name" value="PROTEIN CBG16761"/>
    <property type="match status" value="1"/>
</dbReference>
<dbReference type="WBParaSite" id="nRc.2.0.1.t30953-RA">
    <property type="protein sequence ID" value="nRc.2.0.1.t30953-RA"/>
    <property type="gene ID" value="nRc.2.0.1.g30953"/>
</dbReference>
<evidence type="ECO:0000313" key="3">
    <source>
        <dbReference type="Proteomes" id="UP000887565"/>
    </source>
</evidence>
<dbReference type="GO" id="GO:0007015">
    <property type="term" value="P:actin filament organization"/>
    <property type="evidence" value="ECO:0007669"/>
    <property type="project" value="TreeGrafter"/>
</dbReference>
<organism evidence="3 4">
    <name type="scientific">Romanomermis culicivorax</name>
    <name type="common">Nematode worm</name>
    <dbReference type="NCBI Taxonomy" id="13658"/>
    <lineage>
        <taxon>Eukaryota</taxon>
        <taxon>Metazoa</taxon>
        <taxon>Ecdysozoa</taxon>
        <taxon>Nematoda</taxon>
        <taxon>Enoplea</taxon>
        <taxon>Dorylaimia</taxon>
        <taxon>Mermithida</taxon>
        <taxon>Mermithoidea</taxon>
        <taxon>Mermithidae</taxon>
        <taxon>Romanomermis</taxon>
    </lineage>
</organism>
<dbReference type="PROSITE" id="PS51122">
    <property type="entry name" value="CALPONIN_2"/>
    <property type="match status" value="2"/>
</dbReference>
<reference evidence="4" key="1">
    <citation type="submission" date="2022-11" db="UniProtKB">
        <authorList>
            <consortium name="WormBaseParasite"/>
        </authorList>
    </citation>
    <scope>IDENTIFICATION</scope>
</reference>
<dbReference type="Proteomes" id="UP000887565">
    <property type="component" value="Unplaced"/>
</dbReference>
<comment type="similarity">
    <text evidence="1">Belongs to the calponin family.</text>
</comment>
<dbReference type="PROSITE" id="PS01052">
    <property type="entry name" value="CALPONIN_1"/>
    <property type="match status" value="1"/>
</dbReference>
<dbReference type="PANTHER" id="PTHR47385">
    <property type="entry name" value="CALPONIN"/>
    <property type="match status" value="1"/>
</dbReference>